<dbReference type="OrthoDB" id="262547at2759"/>
<name>A0A9P6AW26_9AGAM</name>
<dbReference type="Pfam" id="PF11735">
    <property type="entry name" value="CAP59_mtransfer"/>
    <property type="match status" value="1"/>
</dbReference>
<evidence type="ECO:0000313" key="2">
    <source>
        <dbReference type="Proteomes" id="UP000886523"/>
    </source>
</evidence>
<protein>
    <submittedName>
        <fullName evidence="1">Glycosyltransferase family 69 protein</fullName>
    </submittedName>
</protein>
<dbReference type="AlphaFoldDB" id="A0A9P6AW26"/>
<organism evidence="1 2">
    <name type="scientific">Hydnum rufescens UP504</name>
    <dbReference type="NCBI Taxonomy" id="1448309"/>
    <lineage>
        <taxon>Eukaryota</taxon>
        <taxon>Fungi</taxon>
        <taxon>Dikarya</taxon>
        <taxon>Basidiomycota</taxon>
        <taxon>Agaricomycotina</taxon>
        <taxon>Agaricomycetes</taxon>
        <taxon>Cantharellales</taxon>
        <taxon>Hydnaceae</taxon>
        <taxon>Hydnum</taxon>
    </lineage>
</organism>
<evidence type="ECO:0000313" key="1">
    <source>
        <dbReference type="EMBL" id="KAF9513079.1"/>
    </source>
</evidence>
<accession>A0A9P6AW26</accession>
<dbReference type="PANTHER" id="PTHR34144">
    <property type="entry name" value="CHROMOSOME 8, WHOLE GENOME SHOTGUN SEQUENCE"/>
    <property type="match status" value="1"/>
</dbReference>
<sequence length="471" mass="53598">MSFTKQTTPISPSETSVSRITMSIIAMIINYDCLAYFDANVQLSAQTLSTSIRNSSPPPPLAAENSTLLSEIQHAAFTLIGYPRPACPIHDWHRERYQSLLDSRKTLFLAINLHNNANVAPNIMQELPVLLRLLGPHNVHVSIYESGSFDETPRFLGLRESHGIHTFPVISRRLTYSCVMAVAQALDALGTSYDIISLGLQETPEKTFGHRIEVLAAVRNAAMKPLYDGVIVQHMPGKRFDTVLVLNDIIWCTVDVLEVLYQKEERGAHEACSVDWDWNGRIVYDRWVLRTMSGRPWYEHDGLVKHFYDDRSLDEKPIPVPLPFDPEDHERFVSLLPLQVFSCWNGMAAFDPAVFLEHGIRFRGARSDNDGWGNVTEPSDIASECYLISVDMWKKKVGKIVLASRARVAYSVDDYERYRTDTKVGEMGADAARALSQKETFDWVPTPPEKVTMHDFAWWENEERWAPWDEL</sequence>
<keyword evidence="2" id="KW-1185">Reference proteome</keyword>
<comment type="caution">
    <text evidence="1">The sequence shown here is derived from an EMBL/GenBank/DDBJ whole genome shotgun (WGS) entry which is preliminary data.</text>
</comment>
<gene>
    <name evidence="1" type="ORF">BS47DRAFT_1393572</name>
</gene>
<dbReference type="InterPro" id="IPR021047">
    <property type="entry name" value="Mannosyltransferase_CMT1"/>
</dbReference>
<dbReference type="Proteomes" id="UP000886523">
    <property type="component" value="Unassembled WGS sequence"/>
</dbReference>
<reference evidence="1" key="1">
    <citation type="journal article" date="2020" name="Nat. Commun.">
        <title>Large-scale genome sequencing of mycorrhizal fungi provides insights into the early evolution of symbiotic traits.</title>
        <authorList>
            <person name="Miyauchi S."/>
            <person name="Kiss E."/>
            <person name="Kuo A."/>
            <person name="Drula E."/>
            <person name="Kohler A."/>
            <person name="Sanchez-Garcia M."/>
            <person name="Morin E."/>
            <person name="Andreopoulos B."/>
            <person name="Barry K.W."/>
            <person name="Bonito G."/>
            <person name="Buee M."/>
            <person name="Carver A."/>
            <person name="Chen C."/>
            <person name="Cichocki N."/>
            <person name="Clum A."/>
            <person name="Culley D."/>
            <person name="Crous P.W."/>
            <person name="Fauchery L."/>
            <person name="Girlanda M."/>
            <person name="Hayes R.D."/>
            <person name="Keri Z."/>
            <person name="LaButti K."/>
            <person name="Lipzen A."/>
            <person name="Lombard V."/>
            <person name="Magnuson J."/>
            <person name="Maillard F."/>
            <person name="Murat C."/>
            <person name="Nolan M."/>
            <person name="Ohm R.A."/>
            <person name="Pangilinan J."/>
            <person name="Pereira M.F."/>
            <person name="Perotto S."/>
            <person name="Peter M."/>
            <person name="Pfister S."/>
            <person name="Riley R."/>
            <person name="Sitrit Y."/>
            <person name="Stielow J.B."/>
            <person name="Szollosi G."/>
            <person name="Zifcakova L."/>
            <person name="Stursova M."/>
            <person name="Spatafora J.W."/>
            <person name="Tedersoo L."/>
            <person name="Vaario L.M."/>
            <person name="Yamada A."/>
            <person name="Yan M."/>
            <person name="Wang P."/>
            <person name="Xu J."/>
            <person name="Bruns T."/>
            <person name="Baldrian P."/>
            <person name="Vilgalys R."/>
            <person name="Dunand C."/>
            <person name="Henrissat B."/>
            <person name="Grigoriev I.V."/>
            <person name="Hibbett D."/>
            <person name="Nagy L.G."/>
            <person name="Martin F.M."/>
        </authorList>
    </citation>
    <scope>NUCLEOTIDE SEQUENCE</scope>
    <source>
        <strain evidence="1">UP504</strain>
    </source>
</reference>
<proteinExistence type="predicted"/>
<dbReference type="EMBL" id="MU128977">
    <property type="protein sequence ID" value="KAF9513079.1"/>
    <property type="molecule type" value="Genomic_DNA"/>
</dbReference>
<dbReference type="PANTHER" id="PTHR34144:SF5">
    <property type="entry name" value="ALPHA-1,3-MANNOSYLTRANSFERASE CMT1"/>
    <property type="match status" value="1"/>
</dbReference>